<evidence type="ECO:0000313" key="13">
    <source>
        <dbReference type="EMBL" id="AHM55813.1"/>
    </source>
</evidence>
<evidence type="ECO:0000256" key="5">
    <source>
        <dbReference type="ARBA" id="ARBA00022741"/>
    </source>
</evidence>
<evidence type="ECO:0000256" key="9">
    <source>
        <dbReference type="ARBA" id="ARBA00022840"/>
    </source>
</evidence>
<protein>
    <recommendedName>
        <fullName evidence="11">Type I restriction enzyme endonuclease subunit</fullName>
        <shortName evidence="11">R protein</shortName>
        <ecNumber evidence="11">3.1.21.3</ecNumber>
    </recommendedName>
    <alternativeName>
        <fullName evidence="11">Type-1 restriction enzyme R protein</fullName>
    </alternativeName>
</protein>
<keyword evidence="4" id="KW-0540">Nuclease</keyword>
<dbReference type="InterPro" id="IPR027417">
    <property type="entry name" value="P-loop_NTPase"/>
</dbReference>
<dbReference type="PROSITE" id="PS51192">
    <property type="entry name" value="HELICASE_ATP_BIND_1"/>
    <property type="match status" value="1"/>
</dbReference>
<dbReference type="InterPro" id="IPR055180">
    <property type="entry name" value="HsdR_RecA-like_helicase_dom_2"/>
</dbReference>
<dbReference type="GO" id="GO:0003677">
    <property type="term" value="F:DNA binding"/>
    <property type="evidence" value="ECO:0007669"/>
    <property type="project" value="UniProtKB-KW"/>
</dbReference>
<comment type="similarity">
    <text evidence="2 11">Belongs to the HsdR family.</text>
</comment>
<dbReference type="SUPFAM" id="SSF52540">
    <property type="entry name" value="P-loop containing nucleoside triphosphate hydrolases"/>
    <property type="match status" value="2"/>
</dbReference>
<evidence type="ECO:0000256" key="4">
    <source>
        <dbReference type="ARBA" id="ARBA00022722"/>
    </source>
</evidence>
<feature type="domain" description="Helicase ATP-binding" evidence="12">
    <location>
        <begin position="279"/>
        <end position="439"/>
    </location>
</feature>
<dbReference type="eggNOG" id="COG0610">
    <property type="taxonomic scope" value="Bacteria"/>
</dbReference>
<dbReference type="Pfam" id="PF22679">
    <property type="entry name" value="T1R_D3-like"/>
    <property type="match status" value="1"/>
</dbReference>
<evidence type="ECO:0000256" key="10">
    <source>
        <dbReference type="ARBA" id="ARBA00023125"/>
    </source>
</evidence>
<dbReference type="Gene3D" id="3.40.50.300">
    <property type="entry name" value="P-loop containing nucleotide triphosphate hydrolases"/>
    <property type="match status" value="2"/>
</dbReference>
<evidence type="ECO:0000256" key="1">
    <source>
        <dbReference type="ARBA" id="ARBA00000851"/>
    </source>
</evidence>
<comment type="subunit">
    <text evidence="3 11">The type I restriction/modification system is composed of three polypeptides R, M and S.</text>
</comment>
<keyword evidence="6 11" id="KW-0680">Restriction system</keyword>
<dbReference type="GO" id="GO:0005524">
    <property type="term" value="F:ATP binding"/>
    <property type="evidence" value="ECO:0007669"/>
    <property type="project" value="UniProtKB-KW"/>
</dbReference>
<dbReference type="Pfam" id="PF04313">
    <property type="entry name" value="HSDR_N"/>
    <property type="match status" value="1"/>
</dbReference>
<keyword evidence="10 11" id="KW-0238">DNA-binding</keyword>
<evidence type="ECO:0000259" key="12">
    <source>
        <dbReference type="PROSITE" id="PS51192"/>
    </source>
</evidence>
<evidence type="ECO:0000256" key="7">
    <source>
        <dbReference type="ARBA" id="ARBA00022759"/>
    </source>
</evidence>
<reference evidence="13 14" key="1">
    <citation type="journal article" date="2014" name="Genome Announc.">
        <title>Complete Genome Sequence of Amino Acid-Utilizing Eubacterium acidaminophilum al-2 (DSM 3953).</title>
        <authorList>
            <person name="Poehlein A."/>
            <person name="Andreesen J.R."/>
            <person name="Daniel R."/>
        </authorList>
    </citation>
    <scope>NUCLEOTIDE SEQUENCE [LARGE SCALE GENOMIC DNA]</scope>
    <source>
        <strain evidence="13 14">DSM 3953</strain>
    </source>
</reference>
<dbReference type="Proteomes" id="UP000019591">
    <property type="component" value="Chromosome"/>
</dbReference>
<dbReference type="PANTHER" id="PTHR30195:SF15">
    <property type="entry name" value="TYPE I RESTRICTION ENZYME HINDI ENDONUCLEASE SUBUNIT"/>
    <property type="match status" value="1"/>
</dbReference>
<dbReference type="SMART" id="SM00487">
    <property type="entry name" value="DEXDc"/>
    <property type="match status" value="1"/>
</dbReference>
<dbReference type="Gene3D" id="3.90.1570.50">
    <property type="match status" value="1"/>
</dbReference>
<evidence type="ECO:0000256" key="8">
    <source>
        <dbReference type="ARBA" id="ARBA00022801"/>
    </source>
</evidence>
<evidence type="ECO:0000256" key="11">
    <source>
        <dbReference type="RuleBase" id="RU364115"/>
    </source>
</evidence>
<dbReference type="EC" id="3.1.21.3" evidence="11"/>
<evidence type="ECO:0000313" key="14">
    <source>
        <dbReference type="Proteomes" id="UP000019591"/>
    </source>
</evidence>
<dbReference type="GO" id="GO:0009035">
    <property type="term" value="F:type I site-specific deoxyribonuclease activity"/>
    <property type="evidence" value="ECO:0007669"/>
    <property type="project" value="UniProtKB-EC"/>
</dbReference>
<evidence type="ECO:0000256" key="2">
    <source>
        <dbReference type="ARBA" id="ARBA00008598"/>
    </source>
</evidence>
<dbReference type="CDD" id="cd22332">
    <property type="entry name" value="HsdR_N"/>
    <property type="match status" value="1"/>
</dbReference>
<dbReference type="STRING" id="1286171.EAL2_c05110"/>
<dbReference type="InterPro" id="IPR040980">
    <property type="entry name" value="SWI2_SNF2"/>
</dbReference>
<dbReference type="NCBIfam" id="TIGR00348">
    <property type="entry name" value="hsdR"/>
    <property type="match status" value="1"/>
</dbReference>
<dbReference type="KEGG" id="eac:EAL2_c05110"/>
<dbReference type="Pfam" id="PF18766">
    <property type="entry name" value="SWI2_SNF2"/>
    <property type="match status" value="1"/>
</dbReference>
<accession>W8TDB5</accession>
<dbReference type="InterPro" id="IPR051268">
    <property type="entry name" value="Type-I_R_enzyme_R_subunit"/>
</dbReference>
<keyword evidence="5 11" id="KW-0547">Nucleotide-binding</keyword>
<dbReference type="OrthoDB" id="9758243at2"/>
<dbReference type="RefSeq" id="WP_038602237.1">
    <property type="nucleotide sequence ID" value="NZ_CP007452.1"/>
</dbReference>
<dbReference type="AlphaFoldDB" id="W8TDB5"/>
<evidence type="ECO:0000256" key="6">
    <source>
        <dbReference type="ARBA" id="ARBA00022747"/>
    </source>
</evidence>
<gene>
    <name evidence="13" type="ORF">EAL2_c05110</name>
</gene>
<proteinExistence type="inferred from homology"/>
<dbReference type="CDD" id="cd18800">
    <property type="entry name" value="SF2_C_EcoR124I-like"/>
    <property type="match status" value="1"/>
</dbReference>
<organism evidence="13 14">
    <name type="scientific">Peptoclostridium acidaminophilum DSM 3953</name>
    <dbReference type="NCBI Taxonomy" id="1286171"/>
    <lineage>
        <taxon>Bacteria</taxon>
        <taxon>Bacillati</taxon>
        <taxon>Bacillota</taxon>
        <taxon>Clostridia</taxon>
        <taxon>Peptostreptococcales</taxon>
        <taxon>Peptoclostridiaceae</taxon>
        <taxon>Peptoclostridium</taxon>
    </lineage>
</organism>
<comment type="function">
    <text evidence="11">Subunit R is required for both nuclease and ATPase activities, but not for modification.</text>
</comment>
<keyword evidence="8 11" id="KW-0378">Hydrolase</keyword>
<dbReference type="InterPro" id="IPR007409">
    <property type="entry name" value="Restrct_endonuc_type1_HsdR_N"/>
</dbReference>
<dbReference type="PANTHER" id="PTHR30195">
    <property type="entry name" value="TYPE I SITE-SPECIFIC DEOXYRIBONUCLEASE PROTEIN SUBUNIT M AND R"/>
    <property type="match status" value="1"/>
</dbReference>
<keyword evidence="9 11" id="KW-0067">ATP-binding</keyword>
<dbReference type="PATRIC" id="fig|1286171.3.peg.453"/>
<sequence length="969" mass="111041">MNHSEPNTIEPYVIEQIKKAGWTYVPASGLSRKTDEVIDEKLLKEALIRLNPDIAREPQNADEVIFKIRAAVLSQRNDGLISANETLMKLIREEPSFQFGEDGDHVSIKIIDFDDPDKTKNSYIVTNQYTVTNGTIEKRPDIVMLINGIPVVVGEIKTAFRNAVTWFDGAYDITEDYQQTIPDLFVPNVICFSTEGKAYRYGAVGTPPDKWAPWRESGQEVLEVGLRNLDAPILQMLNTEAVLDIMHFFTLFATDGRGQKTKIICRAQQFYAANKMVDRVKRSTAKQGLIWHFQGSGKSLLMAFVALKLRQDEALQNPTVIVVVDRKDLDTQITGTFKATDIPNMEQIKDKAHLQQLLEAGTRKILVTTIQKFADFDGIVDRRDNIIMLVDEAHRTQEGDLAIKMRTALPNAFLFGLTGTPINRRDRNTFTTFGAPDDEGGYLDKYSIEDSLRDKTTVPLHFQPRLVEMRIDRAIIDEEFAKMADSLDEESMEELSKRAGKMPTIVSSSERIYKIAEDIAKHYTENVEPNGFKAMIVCYDRHCCAEYKRAMDTLFPADATDVVMTTSKGDPAEYQQWDRKKEDESKLLDRFRDPDDPLKILIVTAKLLTGFDAPIMQAMYLDKPMKGHTLLQAICRINRPYPNKHFGLIIDYIGVFDEVAKALEFDEKQVEKVATILDELRDEFPIALEKCMEYFKNVDRSLTGFEALIAAQDCLPNNEIRDKFAVDYNYLAQLWETLSPDPLLSRYKDDYKWLSQIYESIQPSGGVGRLIWHALGAKTIEIVNQNVHIDAIRDDLETLILDEEVIKDLLDNPDETKIKELEIKICTRLRKYKNNPKFKQLGERLEELKQKYEEGFFNSLEFLKGLLEIAKDTVVAERDIEPEDNRKQAKAALTELFESAKSEKTPIAIEMLVTEIDNVVNIVRFDKWQWTNAGTREVKKALRTALRKQGLHKDNELFDKAYNYIREYY</sequence>
<dbReference type="GO" id="GO:0009307">
    <property type="term" value="P:DNA restriction-modification system"/>
    <property type="evidence" value="ECO:0007669"/>
    <property type="project" value="UniProtKB-KW"/>
</dbReference>
<name>W8TDB5_PEPAC</name>
<comment type="catalytic activity">
    <reaction evidence="1 11">
        <text>Endonucleolytic cleavage of DNA to give random double-stranded fragments with terminal 5'-phosphates, ATP is simultaneously hydrolyzed.</text>
        <dbReference type="EC" id="3.1.21.3"/>
    </reaction>
</comment>
<dbReference type="EMBL" id="CP007452">
    <property type="protein sequence ID" value="AHM55813.1"/>
    <property type="molecule type" value="Genomic_DNA"/>
</dbReference>
<dbReference type="InterPro" id="IPR014001">
    <property type="entry name" value="Helicase_ATP-bd"/>
</dbReference>
<keyword evidence="7" id="KW-0255">Endonuclease</keyword>
<keyword evidence="14" id="KW-1185">Reference proteome</keyword>
<dbReference type="CDD" id="cd18030">
    <property type="entry name" value="DEXHc_RE_I_HsdR"/>
    <property type="match status" value="1"/>
</dbReference>
<dbReference type="HOGENOM" id="CLU_005762_0_0_9"/>
<dbReference type="REBASE" id="84437">
    <property type="entry name" value="EacORF5080P"/>
</dbReference>
<dbReference type="InterPro" id="IPR004473">
    <property type="entry name" value="Restrct_endonuc_typeI_HsdR"/>
</dbReference>
<evidence type="ECO:0000256" key="3">
    <source>
        <dbReference type="ARBA" id="ARBA00011296"/>
    </source>
</evidence>